<comment type="function">
    <text evidence="15">A helicase/nuclease that prepares dsDNA breaks (DSB) for recombinational DNA repair. Binds to DSBs and unwinds DNA via a highly rapid and processive ATP-dependent bidirectional helicase activity. Unwinds dsDNA until it encounters a Chi (crossover hotspot instigator) sequence from the 3' direction. Cuts ssDNA a few nucleotides 3' to the Chi site. The properties and activities of the enzyme are changed at Chi. The Chi-altered holoenzyme produces a long 3'-ssDNA overhang and facilitates RecA-binding to the ssDNA for homologous DNA recombination and repair. Holoenzyme degrades any linearized DNA that is unable to undergo homologous recombination. In the holoenzyme this subunit contributes ATPase, 3'-5' helicase, exonuclease activity and loads RecA onto ssDNA.</text>
</comment>
<comment type="caution">
    <text evidence="19">The sequence shown here is derived from an EMBL/GenBank/DDBJ whole genome shotgun (WGS) entry which is preliminary data.</text>
</comment>
<keyword evidence="2 15" id="KW-0479">Metal-binding</keyword>
<dbReference type="Gene3D" id="1.10.3170.10">
    <property type="entry name" value="Recbcd, chain B, domain 2"/>
    <property type="match status" value="1"/>
</dbReference>
<dbReference type="Gene3D" id="3.90.320.10">
    <property type="match status" value="1"/>
</dbReference>
<dbReference type="GO" id="GO:0003677">
    <property type="term" value="F:DNA binding"/>
    <property type="evidence" value="ECO:0007669"/>
    <property type="project" value="UniProtKB-UniRule"/>
</dbReference>
<dbReference type="GO" id="GO:0005524">
    <property type="term" value="F:ATP binding"/>
    <property type="evidence" value="ECO:0007669"/>
    <property type="project" value="UniProtKB-UniRule"/>
</dbReference>
<evidence type="ECO:0000256" key="2">
    <source>
        <dbReference type="ARBA" id="ARBA00022723"/>
    </source>
</evidence>
<name>A0A918P6F8_9NEIS</name>
<dbReference type="GO" id="GO:0000724">
    <property type="term" value="P:double-strand break repair via homologous recombination"/>
    <property type="evidence" value="ECO:0007669"/>
    <property type="project" value="UniProtKB-UniRule"/>
</dbReference>
<feature type="active site" description="For nuclease activity" evidence="15">
    <location>
        <position position="1100"/>
    </location>
</feature>
<comment type="miscellaneous">
    <text evidence="15">In the RecBCD complex, RecB has a slow 3'-5' helicase, an exonuclease activity and loads RecA onto ssDNA, RecD has a fast 5'-3' helicase activity, while RecC stimulates the ATPase and processivity of the RecB helicase and contributes to recognition of the Chi site.</text>
</comment>
<dbReference type="CDD" id="cd22352">
    <property type="entry name" value="RecB_C-like"/>
    <property type="match status" value="1"/>
</dbReference>
<dbReference type="RefSeq" id="WP_189536548.1">
    <property type="nucleotide sequence ID" value="NZ_BMYX01000025.1"/>
</dbReference>
<dbReference type="PANTHER" id="PTHR11070:SF23">
    <property type="entry name" value="RECBCD ENZYME SUBUNIT RECB"/>
    <property type="match status" value="1"/>
</dbReference>
<dbReference type="InterPro" id="IPR011604">
    <property type="entry name" value="PDDEXK-like_dom_sf"/>
</dbReference>
<evidence type="ECO:0000256" key="10">
    <source>
        <dbReference type="ARBA" id="ARBA00023125"/>
    </source>
</evidence>
<dbReference type="InterPro" id="IPR011335">
    <property type="entry name" value="Restrct_endonuc-II-like"/>
</dbReference>
<evidence type="ECO:0000256" key="14">
    <source>
        <dbReference type="ARBA" id="ARBA00048988"/>
    </source>
</evidence>
<evidence type="ECO:0000256" key="13">
    <source>
        <dbReference type="ARBA" id="ARBA00034617"/>
    </source>
</evidence>
<comment type="catalytic activity">
    <reaction evidence="13 15">
        <text>Couples ATP hydrolysis with the unwinding of duplex DNA by translocating in the 3'-5' direction.</text>
        <dbReference type="EC" id="5.6.2.4"/>
    </reaction>
</comment>
<dbReference type="PROSITE" id="PS51198">
    <property type="entry name" value="UVRD_HELICASE_ATP_BIND"/>
    <property type="match status" value="1"/>
</dbReference>
<protein>
    <recommendedName>
        <fullName evidence="15">RecBCD enzyme subunit RecB</fullName>
        <ecNumber evidence="15">3.1.11.5</ecNumber>
        <ecNumber evidence="15">5.6.2.4</ecNumber>
    </recommendedName>
    <alternativeName>
        <fullName evidence="15">DNA 3'-5' helicase subunit RecB</fullName>
    </alternativeName>
    <alternativeName>
        <fullName evidence="15">Exonuclease V subunit RecB</fullName>
        <shortName evidence="15">ExoV subunit RecB</shortName>
    </alternativeName>
    <alternativeName>
        <fullName evidence="15">Helicase/nuclease RecBCD subunit RecB</fullName>
    </alternativeName>
</protein>
<evidence type="ECO:0000256" key="4">
    <source>
        <dbReference type="ARBA" id="ARBA00022763"/>
    </source>
</evidence>
<dbReference type="InterPro" id="IPR027417">
    <property type="entry name" value="P-loop_NTPase"/>
</dbReference>
<comment type="similarity">
    <text evidence="15">Belongs to the helicase family. UvrD subfamily.</text>
</comment>
<keyword evidence="9 15" id="KW-0460">Magnesium</keyword>
<dbReference type="EC" id="3.1.11.5" evidence="15"/>
<proteinExistence type="inferred from homology"/>
<dbReference type="InterPro" id="IPR014017">
    <property type="entry name" value="DNA_helicase_UvrD-like_C"/>
</dbReference>
<feature type="binding site" evidence="16">
    <location>
        <begin position="26"/>
        <end position="33"/>
    </location>
    <ligand>
        <name>ATP</name>
        <dbReference type="ChEBI" id="CHEBI:30616"/>
    </ligand>
</feature>
<feature type="binding site" evidence="15">
    <location>
        <position position="971"/>
    </location>
    <ligand>
        <name>Mg(2+)</name>
        <dbReference type="ChEBI" id="CHEBI:18420"/>
    </ligand>
</feature>
<evidence type="ECO:0000256" key="8">
    <source>
        <dbReference type="ARBA" id="ARBA00022840"/>
    </source>
</evidence>
<dbReference type="SUPFAM" id="SSF52980">
    <property type="entry name" value="Restriction endonuclease-like"/>
    <property type="match status" value="1"/>
</dbReference>
<sequence length="1191" mass="132892">MSHEPVEFVPLDVLDCPLRGVNLIEASAGTGKTWTIASLYCRLLLEETDGCAPPLVDAILVVTYTRAATAELRDRLRRRLEELLLVFQGHPGTDPFLNALADRFAEPEARERAVMRLTHALRGFDAAAIYTIHGFCQRVLTDAAFESGQPFHCESLEDDSDELLAIVEDYWRERVVTDPVLAGVVAERGETPELWLNDIRPWLARPYLHKPHVAENDLAPLAESVASSWNELVGDAGCVGDGFALLARTEGFKANILGAAQIERYRRQLCAMVDTGVRPVVDEAVLRFSRLAPDGLAAAMKKGFTAPEHPLFGKIGAWMAACLAYRDAVQLRLTALRLALIDWVDAALLERRREERSRSFDDLLTGLSRALDDPEAGEALARRVGDTFRVALIDEFQDTDPVQYGIFRKCFIAPRRGPVFLVGDPKQAIYSFRGADIFAYLNAREDVTAPPYSLDTNRRSLSPLVDAVNDLFARPQPFLLDRIHYQRVKADPSGGVRLAVEDDRPAFVAQWLGVPENGKPMSKEEASRRAAESCANEIARLLGLAAQGRARLEGETSRALGGGDIAVLVATHRQGERIREALRERGVHSVALTQESVFSTAEATEMLALLRAWAEPASDRLLRVALVTRLMGLDAGELLAQVDDETAWDTRLRLNQEDHQRWLEKGFMTAWHAFLAREKTAERLLPTPGGERSLTNFSHLAELLQKESGTRRGLVPLMTWFESRVAEPPGGEEAILRLESDASLVKIVTIHTSKGLQYPVVFCPFLWDGALERRDTAFWRFQEEGGTWLMPDTLADDTQRLMARSEMLAEKLRLLYVALTRAQFRQYVGWGWVQKMQTAALTWLWHGKDAASLADLEALKPDPGAMLADLDAFIAARPLERRRIDAGEGRIDGPSLARETGTFAARALARDLRTPWWVASFTSLTHAAHGAVATHVAERPDHDRGEWASDEALAPDRFGFPRGARPGTCLHAIFESIDFTWPDEPLRDATHEVLARFGIGDMWRDAAFDMVKRTLEVPLDDGVTLSRVQNARRLVEMEFLLPVGRLDIRMLRGVLTDPAMGLAPPLRAAAATLETPTVRGFLKGFMDLVFELDGRIYLVDYKSNHLGYEEADYGEAGLAESIAREHYYLQYLIYCVALKRYFAARGIVFAERFGGVRYLYLRGLNPEGNGVWRDRPSSRLLDALDSLFTVS</sequence>
<reference evidence="19" key="1">
    <citation type="journal article" date="2014" name="Int. J. Syst. Evol. Microbiol.">
        <title>Complete genome sequence of Corynebacterium casei LMG S-19264T (=DSM 44701T), isolated from a smear-ripened cheese.</title>
        <authorList>
            <consortium name="US DOE Joint Genome Institute (JGI-PGF)"/>
            <person name="Walter F."/>
            <person name="Albersmeier A."/>
            <person name="Kalinowski J."/>
            <person name="Ruckert C."/>
        </authorList>
    </citation>
    <scope>NUCLEOTIDE SEQUENCE</scope>
    <source>
        <strain evidence="19">KCTC 32182</strain>
    </source>
</reference>
<evidence type="ECO:0000256" key="9">
    <source>
        <dbReference type="ARBA" id="ARBA00022842"/>
    </source>
</evidence>
<keyword evidence="20" id="KW-1185">Reference proteome</keyword>
<feature type="domain" description="UvrD-like helicase ATP-binding" evidence="17">
    <location>
        <begin position="5"/>
        <end position="461"/>
    </location>
</feature>
<dbReference type="InterPro" id="IPR004586">
    <property type="entry name" value="RecB"/>
</dbReference>
<dbReference type="Gene3D" id="1.10.486.10">
    <property type="entry name" value="PCRA, domain 4"/>
    <property type="match status" value="1"/>
</dbReference>
<dbReference type="InterPro" id="IPR038726">
    <property type="entry name" value="PDDEXK_AddAB-type"/>
</dbReference>
<dbReference type="AlphaFoldDB" id="A0A918P6F8"/>
<feature type="region of interest" description="DNA-binding and helicase activity, interacts with RecC" evidence="15">
    <location>
        <begin position="1"/>
        <end position="899"/>
    </location>
</feature>
<keyword evidence="4 15" id="KW-0227">DNA damage</keyword>
<dbReference type="InterPro" id="IPR000212">
    <property type="entry name" value="DNA_helicase_UvrD/REP"/>
</dbReference>
<organism evidence="19 20">
    <name type="scientific">Paludibacterium paludis</name>
    <dbReference type="NCBI Taxonomy" id="1225769"/>
    <lineage>
        <taxon>Bacteria</taxon>
        <taxon>Pseudomonadati</taxon>
        <taxon>Pseudomonadota</taxon>
        <taxon>Betaproteobacteria</taxon>
        <taxon>Neisseriales</taxon>
        <taxon>Chromobacteriaceae</taxon>
        <taxon>Paludibacterium</taxon>
    </lineage>
</organism>
<evidence type="ECO:0000256" key="3">
    <source>
        <dbReference type="ARBA" id="ARBA00022741"/>
    </source>
</evidence>
<dbReference type="NCBIfam" id="TIGR00609">
    <property type="entry name" value="recB"/>
    <property type="match status" value="1"/>
</dbReference>
<dbReference type="Pfam" id="PF12705">
    <property type="entry name" value="PDDEXK_1"/>
    <property type="match status" value="1"/>
</dbReference>
<dbReference type="PANTHER" id="PTHR11070">
    <property type="entry name" value="UVRD / RECB / PCRA DNA HELICASE FAMILY MEMBER"/>
    <property type="match status" value="1"/>
</dbReference>
<comment type="domain">
    <text evidence="15">The C-terminal domain has nuclease activity and interacts with RecD. It interacts with RecA, facilitating its loading onto ssDNA.</text>
</comment>
<dbReference type="SUPFAM" id="SSF52540">
    <property type="entry name" value="P-loop containing nucleoside triphosphate hydrolases"/>
    <property type="match status" value="1"/>
</dbReference>
<keyword evidence="12 15" id="KW-0413">Isomerase</keyword>
<comment type="catalytic activity">
    <reaction evidence="14 15">
        <text>ATP + H2O = ADP + phosphate + H(+)</text>
        <dbReference type="Rhea" id="RHEA:13065"/>
        <dbReference type="ChEBI" id="CHEBI:15377"/>
        <dbReference type="ChEBI" id="CHEBI:15378"/>
        <dbReference type="ChEBI" id="CHEBI:30616"/>
        <dbReference type="ChEBI" id="CHEBI:43474"/>
        <dbReference type="ChEBI" id="CHEBI:456216"/>
        <dbReference type="EC" id="5.6.2.4"/>
    </reaction>
</comment>
<feature type="region of interest" description="Nuclease activity, interacts with RecD and RecA" evidence="15">
    <location>
        <begin position="915"/>
        <end position="1191"/>
    </location>
</feature>
<gene>
    <name evidence="15 19" type="primary">recB</name>
    <name evidence="19" type="ORF">GCM10011289_33910</name>
</gene>
<comment type="catalytic activity">
    <reaction evidence="15">
        <text>Exonucleolytic cleavage (in the presence of ATP) in either 5'- to 3'- or 3'- to 5'-direction to yield 5'-phosphooligonucleotides.</text>
        <dbReference type="EC" id="3.1.11.5"/>
    </reaction>
</comment>
<dbReference type="HAMAP" id="MF_01485">
    <property type="entry name" value="RecB"/>
    <property type="match status" value="1"/>
</dbReference>
<keyword evidence="8 15" id="KW-0067">ATP-binding</keyword>
<dbReference type="Pfam" id="PF00580">
    <property type="entry name" value="UvrD-helicase"/>
    <property type="match status" value="2"/>
</dbReference>
<keyword evidence="11 15" id="KW-0234">DNA repair</keyword>
<dbReference type="EC" id="5.6.2.4" evidence="15"/>
<keyword evidence="1 15" id="KW-0540">Nuclease</keyword>
<evidence type="ECO:0000256" key="11">
    <source>
        <dbReference type="ARBA" id="ARBA00023204"/>
    </source>
</evidence>
<evidence type="ECO:0000259" key="17">
    <source>
        <dbReference type="PROSITE" id="PS51198"/>
    </source>
</evidence>
<evidence type="ECO:0000256" key="1">
    <source>
        <dbReference type="ARBA" id="ARBA00022722"/>
    </source>
</evidence>
<feature type="binding site" evidence="15">
    <location>
        <position position="1100"/>
    </location>
    <ligand>
        <name>Mg(2+)</name>
        <dbReference type="ChEBI" id="CHEBI:18420"/>
    </ligand>
</feature>
<feature type="domain" description="UvrD-like helicase C-terminal" evidence="18">
    <location>
        <begin position="462"/>
        <end position="755"/>
    </location>
</feature>
<keyword evidence="5 15" id="KW-0378">Hydrolase</keyword>
<evidence type="ECO:0000256" key="12">
    <source>
        <dbReference type="ARBA" id="ARBA00023235"/>
    </source>
</evidence>
<evidence type="ECO:0000256" key="7">
    <source>
        <dbReference type="ARBA" id="ARBA00022839"/>
    </source>
</evidence>
<dbReference type="GO" id="GO:0008854">
    <property type="term" value="F:exodeoxyribonuclease V activity"/>
    <property type="evidence" value="ECO:0007669"/>
    <property type="project" value="UniProtKB-EC"/>
</dbReference>
<keyword evidence="7 15" id="KW-0269">Exonuclease</keyword>
<dbReference type="InterPro" id="IPR014016">
    <property type="entry name" value="UvrD-like_ATP-bd"/>
</dbReference>
<reference evidence="19" key="2">
    <citation type="submission" date="2020-09" db="EMBL/GenBank/DDBJ databases">
        <authorList>
            <person name="Sun Q."/>
            <person name="Kim S."/>
        </authorList>
    </citation>
    <scope>NUCLEOTIDE SEQUENCE</scope>
    <source>
        <strain evidence="19">KCTC 32182</strain>
    </source>
</reference>
<dbReference type="GO" id="GO:0009338">
    <property type="term" value="C:exodeoxyribonuclease V complex"/>
    <property type="evidence" value="ECO:0007669"/>
    <property type="project" value="TreeGrafter"/>
</dbReference>
<comment type="cofactor">
    <cofactor evidence="15">
        <name>Mg(2+)</name>
        <dbReference type="ChEBI" id="CHEBI:18420"/>
    </cofactor>
    <text evidence="15">Binds 1 Mg(2+) ion per subunit.</text>
</comment>
<keyword evidence="3 15" id="KW-0547">Nucleotide-binding</keyword>
<dbReference type="PROSITE" id="PS51217">
    <property type="entry name" value="UVRD_HELICASE_CTER"/>
    <property type="match status" value="1"/>
</dbReference>
<keyword evidence="6 15" id="KW-0347">Helicase</keyword>
<dbReference type="Gene3D" id="3.40.50.300">
    <property type="entry name" value="P-loop containing nucleotide triphosphate hydrolases"/>
    <property type="match status" value="2"/>
</dbReference>
<keyword evidence="10 15" id="KW-0238">DNA-binding</keyword>
<dbReference type="GO" id="GO:0043138">
    <property type="term" value="F:3'-5' DNA helicase activity"/>
    <property type="evidence" value="ECO:0007669"/>
    <property type="project" value="UniProtKB-UniRule"/>
</dbReference>
<dbReference type="Pfam" id="PF13361">
    <property type="entry name" value="UvrD_C"/>
    <property type="match status" value="1"/>
</dbReference>
<dbReference type="Proteomes" id="UP000645257">
    <property type="component" value="Unassembled WGS sequence"/>
</dbReference>
<accession>A0A918P6F8</accession>
<evidence type="ECO:0000259" key="18">
    <source>
        <dbReference type="PROSITE" id="PS51217"/>
    </source>
</evidence>
<comment type="subunit">
    <text evidence="15">Heterotrimer of RecB, RecC and RecD. All subunits contribute to DNA-binding. Interacts with RecA.</text>
</comment>
<evidence type="ECO:0000256" key="6">
    <source>
        <dbReference type="ARBA" id="ARBA00022806"/>
    </source>
</evidence>
<evidence type="ECO:0000256" key="16">
    <source>
        <dbReference type="PROSITE-ProRule" id="PRU00560"/>
    </source>
</evidence>
<dbReference type="GO" id="GO:0005829">
    <property type="term" value="C:cytosol"/>
    <property type="evidence" value="ECO:0007669"/>
    <property type="project" value="TreeGrafter"/>
</dbReference>
<comment type="domain">
    <text evidence="15">The N-terminal DNA-binding domain is a ssDNA-dependent ATPase and has ATP-dependent 3'-5' helicase function. This domain interacts with RecC.</text>
</comment>
<dbReference type="GO" id="GO:0000287">
    <property type="term" value="F:magnesium ion binding"/>
    <property type="evidence" value="ECO:0007669"/>
    <property type="project" value="UniProtKB-UniRule"/>
</dbReference>
<evidence type="ECO:0000256" key="15">
    <source>
        <dbReference type="HAMAP-Rule" id="MF_01485"/>
    </source>
</evidence>
<feature type="binding site" evidence="15">
    <location>
        <position position="1087"/>
    </location>
    <ligand>
        <name>Mg(2+)</name>
        <dbReference type="ChEBI" id="CHEBI:18420"/>
    </ligand>
</feature>
<evidence type="ECO:0000313" key="19">
    <source>
        <dbReference type="EMBL" id="GGY27780.1"/>
    </source>
</evidence>
<evidence type="ECO:0000313" key="20">
    <source>
        <dbReference type="Proteomes" id="UP000645257"/>
    </source>
</evidence>
<evidence type="ECO:0000256" key="5">
    <source>
        <dbReference type="ARBA" id="ARBA00022801"/>
    </source>
</evidence>
<dbReference type="EMBL" id="BMYX01000025">
    <property type="protein sequence ID" value="GGY27780.1"/>
    <property type="molecule type" value="Genomic_DNA"/>
</dbReference>